<dbReference type="InterPro" id="IPR002123">
    <property type="entry name" value="Plipid/glycerol_acylTrfase"/>
</dbReference>
<comment type="caution">
    <text evidence="4">The sequence shown here is derived from an EMBL/GenBank/DDBJ whole genome shotgun (WGS) entry which is preliminary data.</text>
</comment>
<dbReference type="SUPFAM" id="SSF69593">
    <property type="entry name" value="Glycerol-3-phosphate (1)-acyltransferase"/>
    <property type="match status" value="1"/>
</dbReference>
<dbReference type="CDD" id="cd07989">
    <property type="entry name" value="LPLAT_AGPAT-like"/>
    <property type="match status" value="1"/>
</dbReference>
<dbReference type="Proteomes" id="UP000431092">
    <property type="component" value="Unassembled WGS sequence"/>
</dbReference>
<evidence type="ECO:0000256" key="1">
    <source>
        <dbReference type="ARBA" id="ARBA00022679"/>
    </source>
</evidence>
<dbReference type="GO" id="GO:0003841">
    <property type="term" value="F:1-acylglycerol-3-phosphate O-acyltransferase activity"/>
    <property type="evidence" value="ECO:0007669"/>
    <property type="project" value="TreeGrafter"/>
</dbReference>
<dbReference type="PANTHER" id="PTHR10434">
    <property type="entry name" value="1-ACYL-SN-GLYCEROL-3-PHOSPHATE ACYLTRANSFERASE"/>
    <property type="match status" value="1"/>
</dbReference>
<name>A0A6I3ITG4_9MICO</name>
<evidence type="ECO:0000256" key="2">
    <source>
        <dbReference type="ARBA" id="ARBA00023315"/>
    </source>
</evidence>
<dbReference type="GO" id="GO:0005886">
    <property type="term" value="C:plasma membrane"/>
    <property type="evidence" value="ECO:0007669"/>
    <property type="project" value="TreeGrafter"/>
</dbReference>
<accession>A0A6I3ITG4</accession>
<reference evidence="4 5" key="1">
    <citation type="submission" date="2019-11" db="EMBL/GenBank/DDBJ databases">
        <title>Whole genome sequencing identifies a novel species of the genus Arsenicicoccus isolated from human blood.</title>
        <authorList>
            <person name="Jeong J.H."/>
            <person name="Kweon O.J."/>
            <person name="Kim H.R."/>
            <person name="Kim T.-H."/>
            <person name="Ha S.-M."/>
            <person name="Lee M.-K."/>
        </authorList>
    </citation>
    <scope>NUCLEOTIDE SEQUENCE [LARGE SCALE GENOMIC DNA]</scope>
    <source>
        <strain evidence="4 5">MKL-02</strain>
    </source>
</reference>
<dbReference type="GO" id="GO:0006654">
    <property type="term" value="P:phosphatidic acid biosynthetic process"/>
    <property type="evidence" value="ECO:0007669"/>
    <property type="project" value="TreeGrafter"/>
</dbReference>
<sequence>MTEARPELDPARASDRLMGATARVVRGVLRMYRLSVLGRASFPTSGPVVLVANHSGLLDGPLVAAVAPRTPHFLVKQEVYAGRLGRLLLRLGQIPVDRATGDRQALASARTVLEAGGVVGVFPEGTRGTGEVAAVQQGAAWLVLQTGAQVVPVACVGTRAPGRGAGSLPRPGARMVVAFGEPFSVEAPAGVPGRERLRLATSQIHEHLREHVAAHR</sequence>
<evidence type="ECO:0000313" key="4">
    <source>
        <dbReference type="EMBL" id="MTB71581.1"/>
    </source>
</evidence>
<dbReference type="EMBL" id="WLVL01000021">
    <property type="protein sequence ID" value="MTB71581.1"/>
    <property type="molecule type" value="Genomic_DNA"/>
</dbReference>
<evidence type="ECO:0000313" key="5">
    <source>
        <dbReference type="Proteomes" id="UP000431092"/>
    </source>
</evidence>
<proteinExistence type="predicted"/>
<keyword evidence="5" id="KW-1185">Reference proteome</keyword>
<gene>
    <name evidence="4" type="ORF">GGG17_06280</name>
</gene>
<organism evidence="4 5">
    <name type="scientific">Arsenicicoccus cauae</name>
    <dbReference type="NCBI Taxonomy" id="2663847"/>
    <lineage>
        <taxon>Bacteria</taxon>
        <taxon>Bacillati</taxon>
        <taxon>Actinomycetota</taxon>
        <taxon>Actinomycetes</taxon>
        <taxon>Micrococcales</taxon>
        <taxon>Intrasporangiaceae</taxon>
        <taxon>Arsenicicoccus</taxon>
    </lineage>
</organism>
<dbReference type="RefSeq" id="WP_154592889.1">
    <property type="nucleotide sequence ID" value="NZ_WLVL01000021.1"/>
</dbReference>
<dbReference type="AlphaFoldDB" id="A0A6I3ITG4"/>
<evidence type="ECO:0000259" key="3">
    <source>
        <dbReference type="SMART" id="SM00563"/>
    </source>
</evidence>
<keyword evidence="2 4" id="KW-0012">Acyltransferase</keyword>
<protein>
    <submittedName>
        <fullName evidence="4">1-acyl-sn-glycerol-3-phosphate acyltransferase</fullName>
    </submittedName>
</protein>
<dbReference type="Pfam" id="PF01553">
    <property type="entry name" value="Acyltransferase"/>
    <property type="match status" value="1"/>
</dbReference>
<feature type="domain" description="Phospholipid/glycerol acyltransferase" evidence="3">
    <location>
        <begin position="48"/>
        <end position="158"/>
    </location>
</feature>
<keyword evidence="1 4" id="KW-0808">Transferase</keyword>
<dbReference type="PANTHER" id="PTHR10434:SF11">
    <property type="entry name" value="1-ACYL-SN-GLYCEROL-3-PHOSPHATE ACYLTRANSFERASE"/>
    <property type="match status" value="1"/>
</dbReference>
<dbReference type="SMART" id="SM00563">
    <property type="entry name" value="PlsC"/>
    <property type="match status" value="1"/>
</dbReference>